<feature type="compositionally biased region" description="Basic and acidic residues" evidence="7">
    <location>
        <begin position="264"/>
        <end position="274"/>
    </location>
</feature>
<dbReference type="GO" id="GO:0051082">
    <property type="term" value="F:unfolded protein binding"/>
    <property type="evidence" value="ECO:0000318"/>
    <property type="project" value="GO_Central"/>
</dbReference>
<dbReference type="Proteomes" id="UP000009022">
    <property type="component" value="Unassembled WGS sequence"/>
</dbReference>
<dbReference type="KEGG" id="tad:TRIADDRAFT_32935"/>
<dbReference type="InterPro" id="IPR013873">
    <property type="entry name" value="Cdc37_C"/>
</dbReference>
<gene>
    <name evidence="11" type="ORF">TRIADDRAFT_32935</name>
</gene>
<dbReference type="InterPro" id="IPR004918">
    <property type="entry name" value="Cdc37"/>
</dbReference>
<dbReference type="GO" id="GO:0005737">
    <property type="term" value="C:cytoplasm"/>
    <property type="evidence" value="ECO:0000318"/>
    <property type="project" value="GO_Central"/>
</dbReference>
<dbReference type="GO" id="GO:0006457">
    <property type="term" value="P:protein folding"/>
    <property type="evidence" value="ECO:0000318"/>
    <property type="project" value="GO_Central"/>
</dbReference>
<sequence length="353" mass="41372">MVDYSKWDNIEISDDEDDTHPNIDTASLFRWRHQARLQRMEEAKSEKDEYRQQREKLLEQTKEKDTTELNHYKTRLSELLEEINQLEEKRKELERKEIKTPWNVDTLSREGFKKTIINKPNQEQEGSTEQLSDEDKSKLWVNFISKHQVKLEKFADMEANWDSTKGYLTENPVLLCEEAANFLALLCIDLELEEDKEKLHKVAFHTVTMHFILELAKQLKTNPRATVEAFFKRIQKADKQYLDAFFDELRSFKDRVKDRAQARIKKAEEEERQKRLGPGGLDPAEIFESMPTELQECFESKDIPKLQAVLSAMPKEEAEDWLNKAIASGLWIPNADEGRDDIGNHGTPNTSDQ</sequence>
<dbReference type="FunFam" id="1.20.58.610:FF:000001">
    <property type="entry name" value="Hsp90 co-chaperone Cdc37-like 1"/>
    <property type="match status" value="1"/>
</dbReference>
<evidence type="ECO:0000256" key="6">
    <source>
        <dbReference type="SAM" id="Coils"/>
    </source>
</evidence>
<dbReference type="AlphaFoldDB" id="B3SC16"/>
<dbReference type="Pfam" id="PF03234">
    <property type="entry name" value="CDC37_N"/>
    <property type="match status" value="1"/>
</dbReference>
<dbReference type="GO" id="GO:0031072">
    <property type="term" value="F:heat shock protein binding"/>
    <property type="evidence" value="ECO:0000318"/>
    <property type="project" value="GO_Central"/>
</dbReference>
<feature type="region of interest" description="Disordered" evidence="7">
    <location>
        <begin position="1"/>
        <end position="22"/>
    </location>
</feature>
<name>B3SC16_TRIAD</name>
<protein>
    <recommendedName>
        <fullName evidence="5">Hsp90 chaperone protein kinase-targeting subunit</fullName>
    </recommendedName>
</protein>
<dbReference type="PANTHER" id="PTHR12800">
    <property type="entry name" value="CDC37-RELATED"/>
    <property type="match status" value="1"/>
</dbReference>
<dbReference type="InParanoid" id="B3SC16"/>
<evidence type="ECO:0000259" key="9">
    <source>
        <dbReference type="SMART" id="SM01070"/>
    </source>
</evidence>
<comment type="similarity">
    <text evidence="2">Belongs to the CDC37 family.</text>
</comment>
<evidence type="ECO:0000313" key="11">
    <source>
        <dbReference type="EMBL" id="EDV19727.1"/>
    </source>
</evidence>
<feature type="domain" description="Cdc37 C-terminal" evidence="8">
    <location>
        <begin position="275"/>
        <end position="353"/>
    </location>
</feature>
<feature type="domain" description="Cdc37 Hsp90 binding" evidence="9">
    <location>
        <begin position="108"/>
        <end position="271"/>
    </location>
</feature>
<evidence type="ECO:0000256" key="7">
    <source>
        <dbReference type="SAM" id="MobiDB-lite"/>
    </source>
</evidence>
<dbReference type="EMBL" id="DS985267">
    <property type="protein sequence ID" value="EDV19727.1"/>
    <property type="molecule type" value="Genomic_DNA"/>
</dbReference>
<dbReference type="RefSeq" id="XP_002117751.1">
    <property type="nucleotide sequence ID" value="XM_002117715.1"/>
</dbReference>
<dbReference type="GO" id="GO:0050821">
    <property type="term" value="P:protein stabilization"/>
    <property type="evidence" value="ECO:0000318"/>
    <property type="project" value="GO_Central"/>
</dbReference>
<dbReference type="SUPFAM" id="SSF101391">
    <property type="entry name" value="Hsp90 co-chaperone CDC37"/>
    <property type="match status" value="1"/>
</dbReference>
<dbReference type="OrthoDB" id="440202at2759"/>
<feature type="coiled-coil region" evidence="6">
    <location>
        <begin position="33"/>
        <end position="99"/>
    </location>
</feature>
<feature type="domain" description="Cdc37 N-terminal" evidence="10">
    <location>
        <begin position="1"/>
        <end position="115"/>
    </location>
</feature>
<evidence type="ECO:0000256" key="1">
    <source>
        <dbReference type="ARBA" id="ARBA00004496"/>
    </source>
</evidence>
<feature type="region of interest" description="Disordered" evidence="7">
    <location>
        <begin position="264"/>
        <end position="284"/>
    </location>
</feature>
<dbReference type="Pfam" id="PF08565">
    <property type="entry name" value="CDC37_M"/>
    <property type="match status" value="1"/>
</dbReference>
<evidence type="ECO:0000313" key="12">
    <source>
        <dbReference type="Proteomes" id="UP000009022"/>
    </source>
</evidence>
<feature type="region of interest" description="Disordered" evidence="7">
    <location>
        <begin position="333"/>
        <end position="353"/>
    </location>
</feature>
<keyword evidence="3" id="KW-0963">Cytoplasm</keyword>
<accession>B3SC16</accession>
<dbReference type="GeneID" id="6759009"/>
<dbReference type="Gene3D" id="6.10.140.250">
    <property type="match status" value="1"/>
</dbReference>
<dbReference type="InterPro" id="IPR013874">
    <property type="entry name" value="Cdc37_Hsp90-bd"/>
</dbReference>
<organism evidence="11 12">
    <name type="scientific">Trichoplax adhaerens</name>
    <name type="common">Trichoplax reptans</name>
    <dbReference type="NCBI Taxonomy" id="10228"/>
    <lineage>
        <taxon>Eukaryota</taxon>
        <taxon>Metazoa</taxon>
        <taxon>Placozoa</taxon>
        <taxon>Uniplacotomia</taxon>
        <taxon>Trichoplacea</taxon>
        <taxon>Trichoplacidae</taxon>
        <taxon>Trichoplax</taxon>
    </lineage>
</organism>
<dbReference type="FunCoup" id="B3SC16">
    <property type="interactions" value="2075"/>
</dbReference>
<proteinExistence type="inferred from homology"/>
<reference evidence="11 12" key="1">
    <citation type="journal article" date="2008" name="Nature">
        <title>The Trichoplax genome and the nature of placozoans.</title>
        <authorList>
            <person name="Srivastava M."/>
            <person name="Begovic E."/>
            <person name="Chapman J."/>
            <person name="Putnam N.H."/>
            <person name="Hellsten U."/>
            <person name="Kawashima T."/>
            <person name="Kuo A."/>
            <person name="Mitros T."/>
            <person name="Salamov A."/>
            <person name="Carpenter M.L."/>
            <person name="Signorovitch A.Y."/>
            <person name="Moreno M.A."/>
            <person name="Kamm K."/>
            <person name="Grimwood J."/>
            <person name="Schmutz J."/>
            <person name="Shapiro H."/>
            <person name="Grigoriev I.V."/>
            <person name="Buss L.W."/>
            <person name="Schierwater B."/>
            <person name="Dellaporta S.L."/>
            <person name="Rokhsar D.S."/>
        </authorList>
    </citation>
    <scope>NUCLEOTIDE SEQUENCE [LARGE SCALE GENOMIC DNA]</scope>
    <source>
        <strain evidence="11 12">Grell-BS-1999</strain>
    </source>
</reference>
<dbReference type="HOGENOM" id="CLU_046495_0_0_1"/>
<dbReference type="GO" id="GO:0019901">
    <property type="term" value="F:protein kinase binding"/>
    <property type="evidence" value="ECO:0007669"/>
    <property type="project" value="InterPro"/>
</dbReference>
<dbReference type="SMART" id="SM01071">
    <property type="entry name" value="CDC37_N"/>
    <property type="match status" value="1"/>
</dbReference>
<evidence type="ECO:0000259" key="8">
    <source>
        <dbReference type="SMART" id="SM01069"/>
    </source>
</evidence>
<evidence type="ECO:0000256" key="5">
    <source>
        <dbReference type="ARBA" id="ARBA00031396"/>
    </source>
</evidence>
<evidence type="ECO:0000259" key="10">
    <source>
        <dbReference type="SMART" id="SM01071"/>
    </source>
</evidence>
<dbReference type="STRING" id="10228.B3SC16"/>
<dbReference type="InterPro" id="IPR013855">
    <property type="entry name" value="Cdc37_N_dom"/>
</dbReference>
<dbReference type="SMART" id="SM01069">
    <property type="entry name" value="CDC37_C"/>
    <property type="match status" value="1"/>
</dbReference>
<dbReference type="CTD" id="6759009"/>
<dbReference type="InterPro" id="IPR038189">
    <property type="entry name" value="Cdc37_Hsp90-bd_sf"/>
</dbReference>
<dbReference type="Pfam" id="PF08564">
    <property type="entry name" value="CDC37_C"/>
    <property type="match status" value="1"/>
</dbReference>
<keyword evidence="4" id="KW-0143">Chaperone</keyword>
<dbReference type="PhylomeDB" id="B3SC16"/>
<evidence type="ECO:0000256" key="4">
    <source>
        <dbReference type="ARBA" id="ARBA00023186"/>
    </source>
</evidence>
<keyword evidence="6" id="KW-0175">Coiled coil</keyword>
<dbReference type="GO" id="GO:0051087">
    <property type="term" value="F:protein-folding chaperone binding"/>
    <property type="evidence" value="ECO:0000318"/>
    <property type="project" value="GO_Central"/>
</dbReference>
<keyword evidence="12" id="KW-1185">Reference proteome</keyword>
<evidence type="ECO:0000256" key="3">
    <source>
        <dbReference type="ARBA" id="ARBA00022490"/>
    </source>
</evidence>
<dbReference type="eggNOG" id="KOG2260">
    <property type="taxonomic scope" value="Eukaryota"/>
</dbReference>
<dbReference type="PANTHER" id="PTHR12800:SF4">
    <property type="entry name" value="HSP90 CO-CHAPERONE CDC37"/>
    <property type="match status" value="1"/>
</dbReference>
<comment type="subcellular location">
    <subcellularLocation>
        <location evidence="1">Cytoplasm</location>
    </subcellularLocation>
</comment>
<dbReference type="SMART" id="SM01070">
    <property type="entry name" value="CDC37_M"/>
    <property type="match status" value="1"/>
</dbReference>
<evidence type="ECO:0000256" key="2">
    <source>
        <dbReference type="ARBA" id="ARBA00006222"/>
    </source>
</evidence>
<dbReference type="Gene3D" id="1.20.58.610">
    <property type="entry name" value="Cdc37, Hsp90 binding domain"/>
    <property type="match status" value="1"/>
</dbReference>
<dbReference type="OMA" id="AEQCIII"/>